<dbReference type="EMBL" id="FNCA01000004">
    <property type="protein sequence ID" value="SDF79269.1"/>
    <property type="molecule type" value="Genomic_DNA"/>
</dbReference>
<dbReference type="OrthoDB" id="8015at2157"/>
<dbReference type="PANTHER" id="PTHR23419:SF8">
    <property type="entry name" value="FI09726P"/>
    <property type="match status" value="1"/>
</dbReference>
<evidence type="ECO:0000313" key="3">
    <source>
        <dbReference type="Proteomes" id="UP000199259"/>
    </source>
</evidence>
<dbReference type="SUPFAM" id="SSF54913">
    <property type="entry name" value="GlnB-like"/>
    <property type="match status" value="1"/>
</dbReference>
<dbReference type="PANTHER" id="PTHR23419">
    <property type="entry name" value="DIVALENT CATION TOLERANCE CUTA-RELATED"/>
    <property type="match status" value="1"/>
</dbReference>
<evidence type="ECO:0000313" key="2">
    <source>
        <dbReference type="EMBL" id="SDF79269.1"/>
    </source>
</evidence>
<sequence length="101" mass="11596">MYSIVYTTTSSKEEASKIARELVEKKLAACVNIHPIESVYPWEGNIEEDKEFALSIKTVTSGIQEVTENIRKMHSYELPAIISWKISGEEKYLEWISDNVK</sequence>
<organism evidence="2 3">
    <name type="scientific">Methanolobus vulcani</name>
    <dbReference type="NCBI Taxonomy" id="38026"/>
    <lineage>
        <taxon>Archaea</taxon>
        <taxon>Methanobacteriati</taxon>
        <taxon>Methanobacteriota</taxon>
        <taxon>Stenosarchaea group</taxon>
        <taxon>Methanomicrobia</taxon>
        <taxon>Methanosarcinales</taxon>
        <taxon>Methanosarcinaceae</taxon>
        <taxon>Methanolobus</taxon>
    </lineage>
</organism>
<comment type="similarity">
    <text evidence="1">Belongs to the CutA family.</text>
</comment>
<dbReference type="InterPro" id="IPR011322">
    <property type="entry name" value="N-reg_PII-like_a/b"/>
</dbReference>
<dbReference type="GO" id="GO:0005507">
    <property type="term" value="F:copper ion binding"/>
    <property type="evidence" value="ECO:0007669"/>
    <property type="project" value="TreeGrafter"/>
</dbReference>
<keyword evidence="3" id="KW-1185">Reference proteome</keyword>
<proteinExistence type="inferred from homology"/>
<evidence type="ECO:0000256" key="1">
    <source>
        <dbReference type="ARBA" id="ARBA00010169"/>
    </source>
</evidence>
<dbReference type="RefSeq" id="WP_091709706.1">
    <property type="nucleotide sequence ID" value="NZ_FNCA01000004.1"/>
</dbReference>
<dbReference type="Proteomes" id="UP000199259">
    <property type="component" value="Unassembled WGS sequence"/>
</dbReference>
<dbReference type="Pfam" id="PF03091">
    <property type="entry name" value="CutA1"/>
    <property type="match status" value="1"/>
</dbReference>
<dbReference type="InterPro" id="IPR004323">
    <property type="entry name" value="Ion_tolerance_CutA"/>
</dbReference>
<reference evidence="2 3" key="1">
    <citation type="submission" date="2016-10" db="EMBL/GenBank/DDBJ databases">
        <authorList>
            <person name="Varghese N."/>
            <person name="Submissions S."/>
        </authorList>
    </citation>
    <scope>NUCLEOTIDE SEQUENCE [LARGE SCALE GENOMIC DNA]</scope>
    <source>
        <strain evidence="2 3">PL 12/M</strain>
    </source>
</reference>
<gene>
    <name evidence="2" type="ORF">SAMN04488589_1337</name>
</gene>
<dbReference type="GO" id="GO:0010038">
    <property type="term" value="P:response to metal ion"/>
    <property type="evidence" value="ECO:0007669"/>
    <property type="project" value="InterPro"/>
</dbReference>
<comment type="caution">
    <text evidence="2">The sequence shown here is derived from an EMBL/GenBank/DDBJ whole genome shotgun (WGS) entry which is preliminary data.</text>
</comment>
<dbReference type="Gene3D" id="3.30.70.120">
    <property type="match status" value="1"/>
</dbReference>
<dbReference type="InterPro" id="IPR015867">
    <property type="entry name" value="N-reg_PII/ATP_PRibTrfase_C"/>
</dbReference>
<dbReference type="AlphaFoldDB" id="A0A7Z7FCI8"/>
<name>A0A7Z7FCI8_9EURY</name>
<accession>A0A7Z7FCI8</accession>
<protein>
    <submittedName>
        <fullName evidence="2">Divalent cation tolerance protein</fullName>
    </submittedName>
</protein>